<dbReference type="InterPro" id="IPR016024">
    <property type="entry name" value="ARM-type_fold"/>
</dbReference>
<feature type="domain" description="Mon2/Sec7/BIG1-like HUS" evidence="3">
    <location>
        <begin position="313"/>
        <end position="393"/>
    </location>
</feature>
<dbReference type="SUPFAM" id="SSF48371">
    <property type="entry name" value="ARM repeat"/>
    <property type="match status" value="1"/>
</dbReference>
<evidence type="ECO:0000313" key="6">
    <source>
        <dbReference type="WBParaSite" id="sdigi.contig16.g1532.t1"/>
    </source>
</evidence>
<reference evidence="6" key="1">
    <citation type="submission" date="2022-11" db="UniProtKB">
        <authorList>
            <consortium name="WormBaseParasite"/>
        </authorList>
    </citation>
    <scope>IDENTIFICATION</scope>
</reference>
<keyword evidence="5" id="KW-1185">Reference proteome</keyword>
<dbReference type="InterPro" id="IPR032629">
    <property type="entry name" value="DCB_dom"/>
</dbReference>
<keyword evidence="1" id="KW-0813">Transport</keyword>
<feature type="domain" description="Mon2/Sec7/BIG1-like dimerisation and cyclophilin-binding" evidence="4">
    <location>
        <begin position="13"/>
        <end position="151"/>
    </location>
</feature>
<evidence type="ECO:0000256" key="1">
    <source>
        <dbReference type="ARBA" id="ARBA00022448"/>
    </source>
</evidence>
<dbReference type="GO" id="GO:0015031">
    <property type="term" value="P:protein transport"/>
    <property type="evidence" value="ECO:0007669"/>
    <property type="project" value="UniProtKB-KW"/>
</dbReference>
<proteinExistence type="predicted"/>
<evidence type="ECO:0000313" key="5">
    <source>
        <dbReference type="Proteomes" id="UP000887581"/>
    </source>
</evidence>
<evidence type="ECO:0000259" key="3">
    <source>
        <dbReference type="Pfam" id="PF12783"/>
    </source>
</evidence>
<dbReference type="Proteomes" id="UP000887581">
    <property type="component" value="Unplaced"/>
</dbReference>
<protein>
    <submittedName>
        <fullName evidence="6">Protein MON2 homolog</fullName>
    </submittedName>
</protein>
<keyword evidence="2" id="KW-0653">Protein transport</keyword>
<dbReference type="Pfam" id="PF12783">
    <property type="entry name" value="Sec7-like_HUS"/>
    <property type="match status" value="2"/>
</dbReference>
<feature type="domain" description="Mon2/Sec7/BIG1-like HUS" evidence="3">
    <location>
        <begin position="208"/>
        <end position="288"/>
    </location>
</feature>
<accession>A0A915PMW0</accession>
<dbReference type="WBParaSite" id="sdigi.contig16.g1532.t1">
    <property type="protein sequence ID" value="sdigi.contig16.g1532.t1"/>
    <property type="gene ID" value="sdigi.contig16.g1532"/>
</dbReference>
<sequence length="610" mass="67774">MTSGGPFGTAVEAKRLVENLLSDLRTLSTEARKKHSQVKEAAESGLVKIKNISAASNEQNLLTNIRCASAELLQPLILGCSSRNARLVQVSLQAIQKMVQHRVIESASAHIIVNELWHLMEAECEELRILQTLTPLVGTELLVTGQWLAKVTFIVAVALVQGKFMLKFCFEYNNDIAEDGLKGCEMPIVHQTIRVRAKSPPPTLRPCASDGYMLFHDLCLLINSEAPVWLIGIQEMTRTLGLELLESVLSSYPSIFIKHSEFAQLLKDQVCPLIIKLFAPNHKHMQITSQHPYSSNTHSSIDSISSQLPCSPERVYFPISMRLLRVVVILITLYYNLLVTECEIFLALLVKFLESDKLGWQRAIALEVLHKIVVIPELLIWFCENYDAKPGATKAISSIISGLATYAQLSFLRPNVLEATAKDEEQQFEANIQSGSQPGFQYRGTWIPLCQNIIPKKSLLLDSLEKHEALNLPNGYSLSLTYYCISSCCQSVFEAVESLHSQKEKKDVARELYQSTYTSLLVAISLFLDASIDESVTEQLLKCFVTMTVLSCRLGHTAGRDAAYFALCKAALPPKYLMRISSASGSLNAIPGFLTAANSQLDKDTLIGMF</sequence>
<dbReference type="AlphaFoldDB" id="A0A915PMW0"/>
<dbReference type="InterPro" id="IPR032691">
    <property type="entry name" value="Mon2/Sec7/BIG1-like_HUS"/>
</dbReference>
<evidence type="ECO:0000256" key="2">
    <source>
        <dbReference type="ARBA" id="ARBA00022927"/>
    </source>
</evidence>
<name>A0A915PMW0_9BILA</name>
<dbReference type="Pfam" id="PF16213">
    <property type="entry name" value="DCB"/>
    <property type="match status" value="1"/>
</dbReference>
<organism evidence="5 6">
    <name type="scientific">Setaria digitata</name>
    <dbReference type="NCBI Taxonomy" id="48799"/>
    <lineage>
        <taxon>Eukaryota</taxon>
        <taxon>Metazoa</taxon>
        <taxon>Ecdysozoa</taxon>
        <taxon>Nematoda</taxon>
        <taxon>Chromadorea</taxon>
        <taxon>Rhabditida</taxon>
        <taxon>Spirurina</taxon>
        <taxon>Spiruromorpha</taxon>
        <taxon>Filarioidea</taxon>
        <taxon>Setariidae</taxon>
        <taxon>Setaria</taxon>
    </lineage>
</organism>
<evidence type="ECO:0000259" key="4">
    <source>
        <dbReference type="Pfam" id="PF16213"/>
    </source>
</evidence>